<organism evidence="10 11">
    <name type="scientific">Ceraceosorus bombacis</name>
    <dbReference type="NCBI Taxonomy" id="401625"/>
    <lineage>
        <taxon>Eukaryota</taxon>
        <taxon>Fungi</taxon>
        <taxon>Dikarya</taxon>
        <taxon>Basidiomycota</taxon>
        <taxon>Ustilaginomycotina</taxon>
        <taxon>Exobasidiomycetes</taxon>
        <taxon>Ceraceosorales</taxon>
        <taxon>Ceraceosoraceae</taxon>
        <taxon>Ceraceosorus</taxon>
    </lineage>
</organism>
<dbReference type="SMART" id="SM00184">
    <property type="entry name" value="RING"/>
    <property type="match status" value="1"/>
</dbReference>
<dbReference type="GO" id="GO:0005829">
    <property type="term" value="C:cytosol"/>
    <property type="evidence" value="ECO:0007669"/>
    <property type="project" value="TreeGrafter"/>
</dbReference>
<sequence length="957" mass="99076">MPRSPGHNSSTSFSGSPSAASGEGAPRPSLSSSGSSFLRHFRPRTSDGRRNGSGFSGFGPFGNHSTAAVTSTQPSSPGAETEEMADLTRVSSTGLRANVAFLPRMVRRISLGTGRSEAADLAAARAPPARTNQEAPNGSRNVTPLPSATPVSAVSSPARPSDERTGPTASTTAALALNGATSTAASSSPADGQARQTHRIRLVPHLEATRSLHFEPIERDLVEGSNTVKIGRFTDRNASQVANAGTQAAAAATSASAPAAATTGNASNALSTGGVASNSTQLAGAASGAPGARGGAIPSSAGGGGRVDSARIAFKSKVVSRGHAEVWCESGGNFFIRDTKSSSGTFLNHIRLSAPNAESRPFPIKDGDVVQLGVDYQGGTEEIYRCVKMRVELNRGWQRAANEFNMSALRQLRALQGTPMESAKAKTPAIATTGPQPPTNRQSMSVTDCCICLFSVTVCQSLFIAPCSHVFHYKCIRPLLLQHHPGFSCPLCRTFADLEADVEQDDAWQEALIKEAEKLASAADPEVSASTPMAEIEPSPLAMADSTGSPLAHHSHQPSDSLTVAGSHVRRPAPAEAPRTNGWARPGTAVANGPAPTHSLDATAAGGSSQSRSAATPPLESPGNAGMEDEQEELMDEAADYANLIDEGDLAGLTTVAGVSESRRGSNPIDMPAGQQRHSFAPPIPSPSADLENARTPQNNTFLSTLAEAPAPARSAIRGAASSEMSRPNMPSLSAALRADEVPLASNEAERFLHASGDLRRPSEVSVQSDFEVFATPQDGNSPSAAHAKARGIPSNQEDTAQLFGASTPFAYASELDDGDLTGPSSLDGPSSQTHGRPSSTKGKRPLNLSVAEEEDELVELGSDIRGSHDRRSPYKSVEMDKNLSRASSNTSRSALGHSKGHERNSLGGSAGGSSIATGNSALDRRGSGSQESAGSTPSNQGKISRLLKRAQNAVQS</sequence>
<feature type="compositionally biased region" description="Low complexity" evidence="7">
    <location>
        <begin position="120"/>
        <end position="130"/>
    </location>
</feature>
<feature type="region of interest" description="Disordered" evidence="7">
    <location>
        <begin position="1"/>
        <end position="89"/>
    </location>
</feature>
<dbReference type="Pfam" id="PF00498">
    <property type="entry name" value="FHA"/>
    <property type="match status" value="1"/>
</dbReference>
<dbReference type="GO" id="GO:0032153">
    <property type="term" value="C:cell division site"/>
    <property type="evidence" value="ECO:0007669"/>
    <property type="project" value="TreeGrafter"/>
</dbReference>
<dbReference type="FunFam" id="2.60.200.20:FF:000044">
    <property type="entry name" value="Chromosome 8, whole genome shotgun sequence"/>
    <property type="match status" value="1"/>
</dbReference>
<feature type="compositionally biased region" description="Low complexity" evidence="7">
    <location>
        <begin position="602"/>
        <end position="616"/>
    </location>
</feature>
<feature type="region of interest" description="Disordered" evidence="7">
    <location>
        <begin position="280"/>
        <end position="306"/>
    </location>
</feature>
<evidence type="ECO:0000313" key="11">
    <source>
        <dbReference type="Proteomes" id="UP000054845"/>
    </source>
</evidence>
<evidence type="ECO:0000256" key="7">
    <source>
        <dbReference type="SAM" id="MobiDB-lite"/>
    </source>
</evidence>
<feature type="compositionally biased region" description="Low complexity" evidence="7">
    <location>
        <begin position="283"/>
        <end position="300"/>
    </location>
</feature>
<evidence type="ECO:0000256" key="4">
    <source>
        <dbReference type="ARBA" id="ARBA00022786"/>
    </source>
</evidence>
<proteinExistence type="predicted"/>
<evidence type="ECO:0000259" key="8">
    <source>
        <dbReference type="PROSITE" id="PS50006"/>
    </source>
</evidence>
<dbReference type="SUPFAM" id="SSF49879">
    <property type="entry name" value="SMAD/FHA domain"/>
    <property type="match status" value="1"/>
</dbReference>
<dbReference type="Gene3D" id="2.60.200.20">
    <property type="match status" value="1"/>
</dbReference>
<feature type="compositionally biased region" description="Low complexity" evidence="7">
    <location>
        <begin position="144"/>
        <end position="159"/>
    </location>
</feature>
<dbReference type="Pfam" id="PF17123">
    <property type="entry name" value="zf-RING_11"/>
    <property type="match status" value="1"/>
</dbReference>
<feature type="domain" description="FHA" evidence="8">
    <location>
        <begin position="305"/>
        <end position="352"/>
    </location>
</feature>
<feature type="compositionally biased region" description="Polar residues" evidence="7">
    <location>
        <begin position="885"/>
        <end position="894"/>
    </location>
</feature>
<keyword evidence="11" id="KW-1185">Reference proteome</keyword>
<dbReference type="Proteomes" id="UP000054845">
    <property type="component" value="Unassembled WGS sequence"/>
</dbReference>
<dbReference type="GO" id="GO:0006511">
    <property type="term" value="P:ubiquitin-dependent protein catabolic process"/>
    <property type="evidence" value="ECO:0007669"/>
    <property type="project" value="TreeGrafter"/>
</dbReference>
<feature type="region of interest" description="Disordered" evidence="7">
    <location>
        <begin position="540"/>
        <end position="630"/>
    </location>
</feature>
<reference evidence="10 11" key="1">
    <citation type="submission" date="2014-09" db="EMBL/GenBank/DDBJ databases">
        <authorList>
            <person name="Magalhaes I.L.F."/>
            <person name="Oliveira U."/>
            <person name="Santos F.R."/>
            <person name="Vidigal T.H.D.A."/>
            <person name="Brescovit A.D."/>
            <person name="Santos A.J."/>
        </authorList>
    </citation>
    <scope>NUCLEOTIDE SEQUENCE [LARGE SCALE GENOMIC DNA]</scope>
</reference>
<dbReference type="InterPro" id="IPR001841">
    <property type="entry name" value="Znf_RING"/>
</dbReference>
<dbReference type="PANTHER" id="PTHR15067">
    <property type="entry name" value="E3 UBIQUITIN-PROTEIN LIGASE RNF8"/>
    <property type="match status" value="1"/>
</dbReference>
<dbReference type="EMBL" id="CCYA01000265">
    <property type="protein sequence ID" value="CEH17592.1"/>
    <property type="molecule type" value="Genomic_DNA"/>
</dbReference>
<evidence type="ECO:0000313" key="10">
    <source>
        <dbReference type="EMBL" id="CEH17592.1"/>
    </source>
</evidence>
<dbReference type="GO" id="GO:0008270">
    <property type="term" value="F:zinc ion binding"/>
    <property type="evidence" value="ECO:0007669"/>
    <property type="project" value="UniProtKB-KW"/>
</dbReference>
<dbReference type="GO" id="GO:0061630">
    <property type="term" value="F:ubiquitin protein ligase activity"/>
    <property type="evidence" value="ECO:0007669"/>
    <property type="project" value="TreeGrafter"/>
</dbReference>
<evidence type="ECO:0000256" key="3">
    <source>
        <dbReference type="ARBA" id="ARBA00022771"/>
    </source>
</evidence>
<evidence type="ECO:0000256" key="6">
    <source>
        <dbReference type="PROSITE-ProRule" id="PRU00175"/>
    </source>
</evidence>
<keyword evidence="3 6" id="KW-0863">Zinc-finger</keyword>
<feature type="compositionally biased region" description="Basic and acidic residues" evidence="7">
    <location>
        <begin position="866"/>
        <end position="884"/>
    </location>
</feature>
<dbReference type="SMART" id="SM00240">
    <property type="entry name" value="FHA"/>
    <property type="match status" value="1"/>
</dbReference>
<feature type="domain" description="RING-type" evidence="9">
    <location>
        <begin position="449"/>
        <end position="493"/>
    </location>
</feature>
<keyword evidence="5" id="KW-0862">Zinc</keyword>
<keyword evidence="1" id="KW-0808">Transferase</keyword>
<feature type="compositionally biased region" description="Polar residues" evidence="7">
    <location>
        <begin position="928"/>
        <end position="943"/>
    </location>
</feature>
<feature type="compositionally biased region" description="Polar residues" evidence="7">
    <location>
        <begin position="823"/>
        <end position="841"/>
    </location>
</feature>
<dbReference type="Gene3D" id="3.30.40.10">
    <property type="entry name" value="Zinc/RING finger domain, C3HC4 (zinc finger)"/>
    <property type="match status" value="1"/>
</dbReference>
<dbReference type="SUPFAM" id="SSF57850">
    <property type="entry name" value="RING/U-box"/>
    <property type="match status" value="1"/>
</dbReference>
<dbReference type="GO" id="GO:0000151">
    <property type="term" value="C:ubiquitin ligase complex"/>
    <property type="evidence" value="ECO:0007669"/>
    <property type="project" value="TreeGrafter"/>
</dbReference>
<keyword evidence="4" id="KW-0833">Ubl conjugation pathway</keyword>
<accession>A0A0P1BLH8</accession>
<keyword evidence="2" id="KW-0479">Metal-binding</keyword>
<dbReference type="InterPro" id="IPR000253">
    <property type="entry name" value="FHA_dom"/>
</dbReference>
<feature type="compositionally biased region" description="Polar residues" evidence="7">
    <location>
        <begin position="64"/>
        <end position="78"/>
    </location>
</feature>
<name>A0A0P1BLH8_9BASI</name>
<dbReference type="PROSITE" id="PS50089">
    <property type="entry name" value="ZF_RING_2"/>
    <property type="match status" value="1"/>
</dbReference>
<feature type="region of interest" description="Disordered" evidence="7">
    <location>
        <begin position="120"/>
        <end position="169"/>
    </location>
</feature>
<dbReference type="STRING" id="401625.A0A0P1BLH8"/>
<feature type="region of interest" description="Disordered" evidence="7">
    <location>
        <begin position="659"/>
        <end position="695"/>
    </location>
</feature>
<dbReference type="AlphaFoldDB" id="A0A0P1BLH8"/>
<dbReference type="OrthoDB" id="687730at2759"/>
<evidence type="ECO:0000256" key="5">
    <source>
        <dbReference type="ARBA" id="ARBA00022833"/>
    </source>
</evidence>
<feature type="region of interest" description="Disordered" evidence="7">
    <location>
        <begin position="759"/>
        <end position="957"/>
    </location>
</feature>
<evidence type="ECO:0000256" key="1">
    <source>
        <dbReference type="ARBA" id="ARBA00022679"/>
    </source>
</evidence>
<feature type="compositionally biased region" description="Low complexity" evidence="7">
    <location>
        <begin position="1"/>
        <end position="36"/>
    </location>
</feature>
<dbReference type="PANTHER" id="PTHR15067:SF7">
    <property type="entry name" value="E3 UBIQUITIN-PROTEIN LIGASE DMA1-RELATED"/>
    <property type="match status" value="1"/>
</dbReference>
<evidence type="ECO:0000256" key="2">
    <source>
        <dbReference type="ARBA" id="ARBA00022723"/>
    </source>
</evidence>
<dbReference type="InterPro" id="IPR013083">
    <property type="entry name" value="Znf_RING/FYVE/PHD"/>
</dbReference>
<dbReference type="InterPro" id="IPR008984">
    <property type="entry name" value="SMAD_FHA_dom_sf"/>
</dbReference>
<dbReference type="PROSITE" id="PS50006">
    <property type="entry name" value="FHA_DOMAIN"/>
    <property type="match status" value="1"/>
</dbReference>
<dbReference type="GO" id="GO:0016567">
    <property type="term" value="P:protein ubiquitination"/>
    <property type="evidence" value="ECO:0007669"/>
    <property type="project" value="TreeGrafter"/>
</dbReference>
<evidence type="ECO:0000259" key="9">
    <source>
        <dbReference type="PROSITE" id="PS50089"/>
    </source>
</evidence>
<feature type="compositionally biased region" description="Polar residues" evidence="7">
    <location>
        <begin position="131"/>
        <end position="142"/>
    </location>
</feature>
<protein>
    <submittedName>
        <fullName evidence="10">Cytoplasm protein</fullName>
    </submittedName>
</protein>
<feature type="compositionally biased region" description="Low complexity" evidence="7">
    <location>
        <begin position="913"/>
        <end position="922"/>
    </location>
</feature>